<name>A0A914QWI5_9BILA</name>
<dbReference type="Proteomes" id="UP000887578">
    <property type="component" value="Unplaced"/>
</dbReference>
<proteinExistence type="predicted"/>
<accession>A0A914QWI5</accession>
<keyword evidence="2" id="KW-1185">Reference proteome</keyword>
<sequence length="77" mass="8563">MPVENHHVSSFLRKIVRDPATTKLLTILFSTILIVVTTERARKQACASFILAVTQLSTITLVFAGEINRPETHVVCD</sequence>
<keyword evidence="1" id="KW-0812">Transmembrane</keyword>
<dbReference type="WBParaSite" id="PDA_v2.g8425.t1">
    <property type="protein sequence ID" value="PDA_v2.g8425.t1"/>
    <property type="gene ID" value="PDA_v2.g8425"/>
</dbReference>
<feature type="transmembrane region" description="Helical" evidence="1">
    <location>
        <begin position="20"/>
        <end position="38"/>
    </location>
</feature>
<keyword evidence="1" id="KW-1133">Transmembrane helix</keyword>
<dbReference type="AlphaFoldDB" id="A0A914QWI5"/>
<evidence type="ECO:0000313" key="2">
    <source>
        <dbReference type="Proteomes" id="UP000887578"/>
    </source>
</evidence>
<organism evidence="2 3">
    <name type="scientific">Panagrolaimus davidi</name>
    <dbReference type="NCBI Taxonomy" id="227884"/>
    <lineage>
        <taxon>Eukaryota</taxon>
        <taxon>Metazoa</taxon>
        <taxon>Ecdysozoa</taxon>
        <taxon>Nematoda</taxon>
        <taxon>Chromadorea</taxon>
        <taxon>Rhabditida</taxon>
        <taxon>Tylenchina</taxon>
        <taxon>Panagrolaimomorpha</taxon>
        <taxon>Panagrolaimoidea</taxon>
        <taxon>Panagrolaimidae</taxon>
        <taxon>Panagrolaimus</taxon>
    </lineage>
</organism>
<reference evidence="3" key="1">
    <citation type="submission" date="2022-11" db="UniProtKB">
        <authorList>
            <consortium name="WormBaseParasite"/>
        </authorList>
    </citation>
    <scope>IDENTIFICATION</scope>
</reference>
<evidence type="ECO:0000256" key="1">
    <source>
        <dbReference type="SAM" id="Phobius"/>
    </source>
</evidence>
<protein>
    <submittedName>
        <fullName evidence="3">Uncharacterized protein</fullName>
    </submittedName>
</protein>
<keyword evidence="1" id="KW-0472">Membrane</keyword>
<evidence type="ECO:0000313" key="3">
    <source>
        <dbReference type="WBParaSite" id="PDA_v2.g8425.t1"/>
    </source>
</evidence>